<dbReference type="Gene3D" id="3.30.450.40">
    <property type="match status" value="1"/>
</dbReference>
<name>G8YFE4_PICSO</name>
<evidence type="ECO:0000313" key="2">
    <source>
        <dbReference type="Proteomes" id="UP000005222"/>
    </source>
</evidence>
<dbReference type="Proteomes" id="UP000005222">
    <property type="component" value="Chromosome I"/>
</dbReference>
<dbReference type="InterPro" id="IPR029016">
    <property type="entry name" value="GAF-like_dom_sf"/>
</dbReference>
<dbReference type="PANTHER" id="PTHR43102:SF2">
    <property type="entry name" value="GAF DOMAIN-CONTAINING PROTEIN"/>
    <property type="match status" value="1"/>
</dbReference>
<protein>
    <submittedName>
        <fullName evidence="1">Piso0_002572 protein</fullName>
    </submittedName>
</protein>
<keyword evidence="2" id="KW-1185">Reference proteome</keyword>
<dbReference type="PANTHER" id="PTHR43102">
    <property type="entry name" value="SLR1143 PROTEIN"/>
    <property type="match status" value="1"/>
</dbReference>
<evidence type="ECO:0000313" key="1">
    <source>
        <dbReference type="EMBL" id="CCE81893.1"/>
    </source>
</evidence>
<organism evidence="1 2">
    <name type="scientific">Pichia sorbitophila (strain ATCC MYA-4447 / BCRC 22081 / CBS 7064 / NBRC 10061 / NRRL Y-12695)</name>
    <name type="common">Hybrid yeast</name>
    <dbReference type="NCBI Taxonomy" id="559304"/>
    <lineage>
        <taxon>Eukaryota</taxon>
        <taxon>Fungi</taxon>
        <taxon>Dikarya</taxon>
        <taxon>Ascomycota</taxon>
        <taxon>Saccharomycotina</taxon>
        <taxon>Pichiomycetes</taxon>
        <taxon>Debaryomycetaceae</taxon>
        <taxon>Millerozyma</taxon>
    </lineage>
</organism>
<dbReference type="SUPFAM" id="SSF55781">
    <property type="entry name" value="GAF domain-like"/>
    <property type="match status" value="1"/>
</dbReference>
<gene>
    <name evidence="1" type="primary">Piso0_002572</name>
    <name evidence="1" type="ORF">GNLVRS01_PISO0I13098g</name>
</gene>
<accession>G8YFE4</accession>
<reference evidence="1 2" key="1">
    <citation type="journal article" date="2012" name="G3 (Bethesda)">
        <title>Pichia sorbitophila, an interspecies yeast hybrid reveals early steps of genome resolution following polyploidization.</title>
        <authorList>
            <person name="Leh Louis V."/>
            <person name="Despons L."/>
            <person name="Friedrich A."/>
            <person name="Martin T."/>
            <person name="Durrens P."/>
            <person name="Casaregola S."/>
            <person name="Neuveglise C."/>
            <person name="Fairhead C."/>
            <person name="Marck C."/>
            <person name="Cruz J.A."/>
            <person name="Straub M.L."/>
            <person name="Kugler V."/>
            <person name="Sacerdot C."/>
            <person name="Uzunov Z."/>
            <person name="Thierry A."/>
            <person name="Weiss S."/>
            <person name="Bleykasten C."/>
            <person name="De Montigny J."/>
            <person name="Jacques N."/>
            <person name="Jung P."/>
            <person name="Lemaire M."/>
            <person name="Mallet S."/>
            <person name="Morel G."/>
            <person name="Richard G.F."/>
            <person name="Sarkar A."/>
            <person name="Savel G."/>
            <person name="Schacherer J."/>
            <person name="Seret M.L."/>
            <person name="Talla E."/>
            <person name="Samson G."/>
            <person name="Jubin C."/>
            <person name="Poulain J."/>
            <person name="Vacherie B."/>
            <person name="Barbe V."/>
            <person name="Pelletier E."/>
            <person name="Sherman D.J."/>
            <person name="Westhof E."/>
            <person name="Weissenbach J."/>
            <person name="Baret P.V."/>
            <person name="Wincker P."/>
            <person name="Gaillardin C."/>
            <person name="Dujon B."/>
            <person name="Souciet J.L."/>
        </authorList>
    </citation>
    <scope>NUCLEOTIDE SEQUENCE [LARGE SCALE GENOMIC DNA]</scope>
    <source>
        <strain evidence="2">ATCC MYA-4447 / BCRC 22081 / CBS 7064 / NBRC 10061 / NRRL Y-12695</strain>
    </source>
</reference>
<dbReference type="OrthoDB" id="303614at2759"/>
<dbReference type="OMA" id="IHYKAFM"/>
<dbReference type="HOGENOM" id="CLU_512858_0_0_1"/>
<dbReference type="InParanoid" id="G8YFE4"/>
<dbReference type="AlphaFoldDB" id="G8YFE4"/>
<dbReference type="EMBL" id="FO082051">
    <property type="protein sequence ID" value="CCE81893.1"/>
    <property type="molecule type" value="Genomic_DNA"/>
</dbReference>
<dbReference type="eggNOG" id="KOG0519">
    <property type="taxonomic scope" value="Eukaryota"/>
</dbReference>
<sequence length="435" mass="49981">MPAPNAYVESSRRKPVEHYLSLKTWEERSIFRKFIGQLRKSYGVTGVSISLLDKNRQIIKYQTLLDMLEIPRIASIDAHALLSHEYFLLLDASKDWRTAHNPFVSGVPYIKFYCGVPLVTSKNDVIGILAVYDPFPKHEFSEEKINKLIATSKEVMKVLDTPLDELNSSNKQKVRGNDVASRKTELAELALKFGRATSRGSSMTVFEKDGSGGPYFQNNNFRFTKLNQTKDTESVNNKMLFDKLFNVGSLKNAAYSLAKTISINFKINFVYILEIRIAEPYQIDRLYFPQENKIDAESFKYTNKLVKRDDEDNDFMTRIIGMYGSSNSALNFENLIHYKAFTSEFGISYKNTKENSLYNSGIIMPFYRHNSKLVRKNKINNNPGTKKPKKVNLYLRSGGYLIALFNKSPNHDFNPDLVSKIFDKTSILRRIYITS</sequence>
<proteinExistence type="predicted"/>
<dbReference type="STRING" id="559304.G8YFE4"/>